<name>A0ABM3AMX5_GOSHI</name>
<gene>
    <name evidence="2" type="primary">LOC121220787</name>
</gene>
<evidence type="ECO:0000313" key="1">
    <source>
        <dbReference type="Proteomes" id="UP000818029"/>
    </source>
</evidence>
<evidence type="ECO:0008006" key="3">
    <source>
        <dbReference type="Google" id="ProtNLM"/>
    </source>
</evidence>
<reference evidence="1" key="1">
    <citation type="journal article" date="2020" name="Nat. Genet.">
        <title>Genomic diversifications of five Gossypium allopolyploid species and their impact on cotton improvement.</title>
        <authorList>
            <person name="Chen Z.J."/>
            <person name="Sreedasyam A."/>
            <person name="Ando A."/>
            <person name="Song Q."/>
            <person name="De Santiago L.M."/>
            <person name="Hulse-Kemp A.M."/>
            <person name="Ding M."/>
            <person name="Ye W."/>
            <person name="Kirkbride R.C."/>
            <person name="Jenkins J."/>
            <person name="Plott C."/>
            <person name="Lovell J."/>
            <person name="Lin Y.M."/>
            <person name="Vaughn R."/>
            <person name="Liu B."/>
            <person name="Simpson S."/>
            <person name="Scheffler B.E."/>
            <person name="Wen L."/>
            <person name="Saski C.A."/>
            <person name="Grover C.E."/>
            <person name="Hu G."/>
            <person name="Conover J.L."/>
            <person name="Carlson J.W."/>
            <person name="Shu S."/>
            <person name="Boston L.B."/>
            <person name="Williams M."/>
            <person name="Peterson D.G."/>
            <person name="McGee K."/>
            <person name="Jones D.C."/>
            <person name="Wendel J.F."/>
            <person name="Stelly D.M."/>
            <person name="Grimwood J."/>
            <person name="Schmutz J."/>
        </authorList>
    </citation>
    <scope>NUCLEOTIDE SEQUENCE [LARGE SCALE GENOMIC DNA]</scope>
    <source>
        <strain evidence="1">cv. TM-1</strain>
    </source>
</reference>
<dbReference type="GeneID" id="121220787"/>
<accession>A0ABM3AMX5</accession>
<proteinExistence type="predicted"/>
<reference evidence="2" key="2">
    <citation type="submission" date="2025-08" db="UniProtKB">
        <authorList>
            <consortium name="RefSeq"/>
        </authorList>
    </citation>
    <scope>IDENTIFICATION</scope>
</reference>
<evidence type="ECO:0000313" key="2">
    <source>
        <dbReference type="RefSeq" id="XP_040956192.1"/>
    </source>
</evidence>
<keyword evidence="1" id="KW-1185">Reference proteome</keyword>
<organism evidence="1 2">
    <name type="scientific">Gossypium hirsutum</name>
    <name type="common">Upland cotton</name>
    <name type="synonym">Gossypium mexicanum</name>
    <dbReference type="NCBI Taxonomy" id="3635"/>
    <lineage>
        <taxon>Eukaryota</taxon>
        <taxon>Viridiplantae</taxon>
        <taxon>Streptophyta</taxon>
        <taxon>Embryophyta</taxon>
        <taxon>Tracheophyta</taxon>
        <taxon>Spermatophyta</taxon>
        <taxon>Magnoliopsida</taxon>
        <taxon>eudicotyledons</taxon>
        <taxon>Gunneridae</taxon>
        <taxon>Pentapetalae</taxon>
        <taxon>rosids</taxon>
        <taxon>malvids</taxon>
        <taxon>Malvales</taxon>
        <taxon>Malvaceae</taxon>
        <taxon>Malvoideae</taxon>
        <taxon>Gossypium</taxon>
    </lineage>
</organism>
<dbReference type="PANTHER" id="PTHR33116">
    <property type="entry name" value="REVERSE TRANSCRIPTASE ZINC-BINDING DOMAIN-CONTAINING PROTEIN-RELATED-RELATED"/>
    <property type="match status" value="1"/>
</dbReference>
<sequence>MKQSLPSLISSNQSAFLIGRDLADNVLLAQEIVNGYSRKNISPRFALKVNLKKAFDSLHWSFIFQVLRVYMECLAILLGVRNLRLTHLCFADDLLIFTKGNLESILVVGVVSIELLSIVETTGLKIGTLPVRYIGIPLVTRSLENGNCDSLEEKITKCIQSWASRCLSYAGRLQLIQFVLFSMQNVWCRIFLLPSKVVKKVNKLCSSFLWKGHELSAKGVKVGWDKVCYPKVEGGLGLKNLSVWKKAYDGTLS</sequence>
<dbReference type="PANTHER" id="PTHR33116:SF80">
    <property type="entry name" value="REVERSE TRANSCRIPTASE ZINC-BINDING DOMAIN-CONTAINING PROTEIN"/>
    <property type="match status" value="1"/>
</dbReference>
<dbReference type="Proteomes" id="UP000818029">
    <property type="component" value="Chromosome D09"/>
</dbReference>
<protein>
    <recommendedName>
        <fullName evidence="3">Reverse transcriptase domain-containing protein</fullName>
    </recommendedName>
</protein>
<dbReference type="RefSeq" id="XP_040956192.1">
    <property type="nucleotide sequence ID" value="XM_041100258.1"/>
</dbReference>